<dbReference type="GO" id="GO:0007131">
    <property type="term" value="P:reciprocal meiotic recombination"/>
    <property type="evidence" value="ECO:0007669"/>
    <property type="project" value="InterPro"/>
</dbReference>
<reference evidence="1 2" key="1">
    <citation type="submission" date="2019-09" db="EMBL/GenBank/DDBJ databases">
        <title>Bird 10,000 Genomes (B10K) Project - Family phase.</title>
        <authorList>
            <person name="Zhang G."/>
        </authorList>
    </citation>
    <scope>NUCLEOTIDE SEQUENCE [LARGE SCALE GENOMIC DNA]</scope>
    <source>
        <strain evidence="1">B10K-DU-002-26</strain>
        <tissue evidence="1">Muscle</tissue>
    </source>
</reference>
<gene>
    <name evidence="1" type="primary">Syce3</name>
    <name evidence="1" type="ORF">RHASIB_R02628</name>
</gene>
<sequence>MAESQSQEENYDNRGNKVQNFKTDMEELLEKMEKLTVHAAWMAYDCVSIQTNPDLHNAMRHLEDAFLMCKGQMEKKWQEVLME</sequence>
<evidence type="ECO:0000313" key="1">
    <source>
        <dbReference type="EMBL" id="NXR65307.1"/>
    </source>
</evidence>
<comment type="caution">
    <text evidence="1">The sequence shown here is derived from an EMBL/GenBank/DDBJ whole genome shotgun (WGS) entry which is preliminary data.</text>
</comment>
<dbReference type="AlphaFoldDB" id="A0A7L2MZD0"/>
<protein>
    <submittedName>
        <fullName evidence="1">SYCE3 protein</fullName>
    </submittedName>
</protein>
<feature type="non-terminal residue" evidence="1">
    <location>
        <position position="1"/>
    </location>
</feature>
<dbReference type="InterPro" id="IPR028145">
    <property type="entry name" value="Synaptonemal_3"/>
</dbReference>
<proteinExistence type="predicted"/>
<accession>A0A7L2MZD0</accession>
<dbReference type="GO" id="GO:0007283">
    <property type="term" value="P:spermatogenesis"/>
    <property type="evidence" value="ECO:0007669"/>
    <property type="project" value="InterPro"/>
</dbReference>
<evidence type="ECO:0000313" key="2">
    <source>
        <dbReference type="Proteomes" id="UP000587697"/>
    </source>
</evidence>
<feature type="non-terminal residue" evidence="1">
    <location>
        <position position="83"/>
    </location>
</feature>
<dbReference type="PANTHER" id="PTHR36686:SF1">
    <property type="entry name" value="SYNAPTONEMAL COMPLEX CENTRAL ELEMENT PROTEIN 3"/>
    <property type="match status" value="1"/>
</dbReference>
<dbReference type="Proteomes" id="UP000587697">
    <property type="component" value="Unassembled WGS sequence"/>
</dbReference>
<dbReference type="Pfam" id="PF15191">
    <property type="entry name" value="Synaptonemal_3"/>
    <property type="match status" value="1"/>
</dbReference>
<dbReference type="PANTHER" id="PTHR36686">
    <property type="entry name" value="SYNAPTONEMAL COMPLEX CENTRAL ELEMENT PROTEIN 3"/>
    <property type="match status" value="1"/>
</dbReference>
<dbReference type="EMBL" id="VWYO01016510">
    <property type="protein sequence ID" value="NXR65307.1"/>
    <property type="molecule type" value="Genomic_DNA"/>
</dbReference>
<name>A0A7L2MZD0_9PASS</name>
<dbReference type="GO" id="GO:0007130">
    <property type="term" value="P:synaptonemal complex assembly"/>
    <property type="evidence" value="ECO:0007669"/>
    <property type="project" value="InterPro"/>
</dbReference>
<organism evidence="1 2">
    <name type="scientific">Rhadina sibilatrix</name>
    <dbReference type="NCBI Taxonomy" id="2585818"/>
    <lineage>
        <taxon>Eukaryota</taxon>
        <taxon>Metazoa</taxon>
        <taxon>Chordata</taxon>
        <taxon>Craniata</taxon>
        <taxon>Vertebrata</taxon>
        <taxon>Euteleostomi</taxon>
        <taxon>Archelosauria</taxon>
        <taxon>Archosauria</taxon>
        <taxon>Dinosauria</taxon>
        <taxon>Saurischia</taxon>
        <taxon>Theropoda</taxon>
        <taxon>Coelurosauria</taxon>
        <taxon>Aves</taxon>
        <taxon>Neognathae</taxon>
        <taxon>Neoaves</taxon>
        <taxon>Telluraves</taxon>
        <taxon>Australaves</taxon>
        <taxon>Passeriformes</taxon>
        <taxon>Sylvioidea</taxon>
        <taxon>Phylloscopidae</taxon>
        <taxon>Rhadina</taxon>
    </lineage>
</organism>
<keyword evidence="2" id="KW-1185">Reference proteome</keyword>